<protein>
    <submittedName>
        <fullName evidence="6">OprD family outer membrane porin</fullName>
    </submittedName>
</protein>
<dbReference type="Pfam" id="PF03573">
    <property type="entry name" value="OprD"/>
    <property type="match status" value="1"/>
</dbReference>
<dbReference type="RefSeq" id="WP_408334091.1">
    <property type="nucleotide sequence ID" value="NZ_JAQQCF010000003.1"/>
</dbReference>
<evidence type="ECO:0000313" key="6">
    <source>
        <dbReference type="EMBL" id="MFM0636263.1"/>
    </source>
</evidence>
<dbReference type="InterPro" id="IPR023614">
    <property type="entry name" value="Porin_dom_sf"/>
</dbReference>
<feature type="region of interest" description="Disordered" evidence="4">
    <location>
        <begin position="62"/>
        <end position="96"/>
    </location>
</feature>
<feature type="compositionally biased region" description="Low complexity" evidence="4">
    <location>
        <begin position="82"/>
        <end position="96"/>
    </location>
</feature>
<feature type="chain" id="PRO_5045145420" evidence="5">
    <location>
        <begin position="32"/>
        <end position="503"/>
    </location>
</feature>
<comment type="caution">
    <text evidence="6">The sequence shown here is derived from an EMBL/GenBank/DDBJ whole genome shotgun (WGS) entry which is preliminary data.</text>
</comment>
<dbReference type="EMBL" id="JAQQCF010000003">
    <property type="protein sequence ID" value="MFM0636263.1"/>
    <property type="molecule type" value="Genomic_DNA"/>
</dbReference>
<evidence type="ECO:0000313" key="7">
    <source>
        <dbReference type="Proteomes" id="UP001629432"/>
    </source>
</evidence>
<feature type="compositionally biased region" description="Polar residues" evidence="4">
    <location>
        <begin position="72"/>
        <end position="81"/>
    </location>
</feature>
<keyword evidence="2" id="KW-0813">Transport</keyword>
<accession>A0ABW9DMW5</accession>
<evidence type="ECO:0000256" key="4">
    <source>
        <dbReference type="SAM" id="MobiDB-lite"/>
    </source>
</evidence>
<evidence type="ECO:0000256" key="2">
    <source>
        <dbReference type="ARBA" id="ARBA00022448"/>
    </source>
</evidence>
<keyword evidence="3 5" id="KW-0732">Signal</keyword>
<dbReference type="InterPro" id="IPR005318">
    <property type="entry name" value="OM_porin_bac"/>
</dbReference>
<keyword evidence="7" id="KW-1185">Reference proteome</keyword>
<evidence type="ECO:0000256" key="3">
    <source>
        <dbReference type="ARBA" id="ARBA00022729"/>
    </source>
</evidence>
<reference evidence="6 7" key="1">
    <citation type="journal article" date="2024" name="Chem. Sci.">
        <title>Discovery of megapolipeptins by genome mining of a Burkholderiales bacteria collection.</title>
        <authorList>
            <person name="Paulo B.S."/>
            <person name="Recchia M.J.J."/>
            <person name="Lee S."/>
            <person name="Fergusson C.H."/>
            <person name="Romanowski S.B."/>
            <person name="Hernandez A."/>
            <person name="Krull N."/>
            <person name="Liu D.Y."/>
            <person name="Cavanagh H."/>
            <person name="Bos A."/>
            <person name="Gray C.A."/>
            <person name="Murphy B.T."/>
            <person name="Linington R.G."/>
            <person name="Eustaquio A.S."/>
        </authorList>
    </citation>
    <scope>NUCLEOTIDE SEQUENCE [LARGE SCALE GENOMIC DNA]</scope>
    <source>
        <strain evidence="6 7">RL17-338-BIC-A</strain>
    </source>
</reference>
<feature type="signal peptide" evidence="5">
    <location>
        <begin position="1"/>
        <end position="31"/>
    </location>
</feature>
<comment type="similarity">
    <text evidence="1">Belongs to the outer membrane porin (Opr) (TC 1.B.25) family.</text>
</comment>
<dbReference type="Proteomes" id="UP001629432">
    <property type="component" value="Unassembled WGS sequence"/>
</dbReference>
<dbReference type="Gene3D" id="2.40.160.10">
    <property type="entry name" value="Porin"/>
    <property type="match status" value="1"/>
</dbReference>
<evidence type="ECO:0000256" key="5">
    <source>
        <dbReference type="SAM" id="SignalP"/>
    </source>
</evidence>
<proteinExistence type="inferred from homology"/>
<evidence type="ECO:0000256" key="1">
    <source>
        <dbReference type="ARBA" id="ARBA00009075"/>
    </source>
</evidence>
<organism evidence="6 7">
    <name type="scientific">Paraburkholderia metrosideri</name>
    <dbReference type="NCBI Taxonomy" id="580937"/>
    <lineage>
        <taxon>Bacteria</taxon>
        <taxon>Pseudomonadati</taxon>
        <taxon>Pseudomonadota</taxon>
        <taxon>Betaproteobacteria</taxon>
        <taxon>Burkholderiales</taxon>
        <taxon>Burkholderiaceae</taxon>
        <taxon>Paraburkholderia</taxon>
    </lineage>
</organism>
<gene>
    <name evidence="6" type="ORF">PQQ63_06110</name>
</gene>
<sequence length="503" mass="54288">MMKNFLSGKLVSLIYLASLSAICLCPTATRAQVVDATPAEASSSTAASTGSKTARKAADTAAATAVEKKATQSGDTHGNAVSPSQPDAAAEAAPVASVAPGGNDVNNLRDMIAEGQFFGNVRTFYYASRNAFFSAGANQNTVSYGGELGYNTARFYGFSVGVSGYLQRGIGHSDNPDRVDSYLGPNITTLGEAYLKWEHDQFQITAGNQALNVPFASSYDWRISPQLYQGLDAKYGDNDNYITAFKMFRFKSYTDNSFSEKTTYNVSFDPYSTIGNTETSGFWGVGAAHKFNLDPLAVTAQGWYQTYQDYADLSYVEGQISRAAGSWKPFAGAQYFHETGDGRELLGHVDSQVYGMQLGVKHNSMTLSLGYDFVAPHRNSYLNGALVTPYAHDVSGGPLFAQPFLTSTQDLGSGSAYAIDINGAPMGNWFIGARYSFMDLKADADGPSLDGSEYLAYAIYNFDGRLKGLSVADFFAVQTSPVKGRSFVQNRFQLQYAWGPQLP</sequence>
<name>A0ABW9DMW5_9BURK</name>